<gene>
    <name evidence="1" type="ORF">MET9862_04487</name>
</gene>
<keyword evidence="2" id="KW-1185">Reference proteome</keyword>
<proteinExistence type="predicted"/>
<sequence>MADFSELVAQAVKPTMNRAEREAVYGVVRQAVRRLQERENLADDDPRLALQNHLVEETIRDVEADIARAEAMRKLDEALAVQNKAYAETRSGRGRN</sequence>
<protein>
    <submittedName>
        <fullName evidence="1">Uncharacterized protein</fullName>
    </submittedName>
</protein>
<dbReference type="OrthoDB" id="7999230at2"/>
<dbReference type="EMBL" id="CABFPH010000089">
    <property type="protein sequence ID" value="VUD73866.1"/>
    <property type="molecule type" value="Genomic_DNA"/>
</dbReference>
<reference evidence="1 2" key="1">
    <citation type="submission" date="2019-06" db="EMBL/GenBank/DDBJ databases">
        <authorList>
            <person name="Rodrigo-Torres L."/>
            <person name="Arahal R. D."/>
            <person name="Lucena T."/>
        </authorList>
    </citation>
    <scope>NUCLEOTIDE SEQUENCE [LARGE SCALE GENOMIC DNA]</scope>
    <source>
        <strain evidence="1 2">SB0023/3</strain>
    </source>
</reference>
<name>A0A509EHL4_9HYPH</name>
<dbReference type="RefSeq" id="WP_142585077.1">
    <property type="nucleotide sequence ID" value="NZ_CABFPH010000089.1"/>
</dbReference>
<dbReference type="Proteomes" id="UP000410984">
    <property type="component" value="Unassembled WGS sequence"/>
</dbReference>
<organism evidence="1 2">
    <name type="scientific">Methylobacterium symbioticum</name>
    <dbReference type="NCBI Taxonomy" id="2584084"/>
    <lineage>
        <taxon>Bacteria</taxon>
        <taxon>Pseudomonadati</taxon>
        <taxon>Pseudomonadota</taxon>
        <taxon>Alphaproteobacteria</taxon>
        <taxon>Hyphomicrobiales</taxon>
        <taxon>Methylobacteriaceae</taxon>
        <taxon>Methylobacterium</taxon>
    </lineage>
</organism>
<dbReference type="AlphaFoldDB" id="A0A509EHL4"/>
<evidence type="ECO:0000313" key="2">
    <source>
        <dbReference type="Proteomes" id="UP000410984"/>
    </source>
</evidence>
<evidence type="ECO:0000313" key="1">
    <source>
        <dbReference type="EMBL" id="VUD73866.1"/>
    </source>
</evidence>
<accession>A0A509EHL4</accession>